<evidence type="ECO:0000313" key="3">
    <source>
        <dbReference type="Proteomes" id="UP001298424"/>
    </source>
</evidence>
<sequence>MEMWHEKQEFDSPEHRQKELCRFVNFYNTVKPHSSLKGDTPFEVLRHPFSTCGVNNAVNFYTP</sequence>
<evidence type="ECO:0000259" key="1">
    <source>
        <dbReference type="Pfam" id="PF13683"/>
    </source>
</evidence>
<keyword evidence="3" id="KW-1185">Reference proteome</keyword>
<feature type="domain" description="Integrase catalytic" evidence="1">
    <location>
        <begin position="4"/>
        <end position="41"/>
    </location>
</feature>
<dbReference type="EMBL" id="JAKOOW010000026">
    <property type="protein sequence ID" value="MCG6504416.1"/>
    <property type="molecule type" value="Genomic_DNA"/>
</dbReference>
<accession>A0ABS9NQL8</accession>
<dbReference type="Pfam" id="PF13683">
    <property type="entry name" value="rve_3"/>
    <property type="match status" value="1"/>
</dbReference>
<dbReference type="Proteomes" id="UP001298424">
    <property type="component" value="Unassembled WGS sequence"/>
</dbReference>
<proteinExistence type="predicted"/>
<protein>
    <submittedName>
        <fullName evidence="2">Integrase core domain-containing protein</fullName>
    </submittedName>
</protein>
<organism evidence="2 3">
    <name type="scientific">Kingella pumchi</name>
    <dbReference type="NCBI Taxonomy" id="2779506"/>
    <lineage>
        <taxon>Bacteria</taxon>
        <taxon>Pseudomonadati</taxon>
        <taxon>Pseudomonadota</taxon>
        <taxon>Betaproteobacteria</taxon>
        <taxon>Neisseriales</taxon>
        <taxon>Neisseriaceae</taxon>
        <taxon>Kingella</taxon>
    </lineage>
</organism>
<reference evidence="2 3" key="1">
    <citation type="submission" date="2022-02" db="EMBL/GenBank/DDBJ databases">
        <title>Genome sequence data of Kingella unionensis sp. nov. strain CICC 24913 (CCUG 75125).</title>
        <authorList>
            <person name="Xiao M."/>
        </authorList>
    </citation>
    <scope>NUCLEOTIDE SEQUENCE [LARGE SCALE GENOMIC DNA]</scope>
    <source>
        <strain evidence="2 3">CICC 24913</strain>
    </source>
</reference>
<comment type="caution">
    <text evidence="2">The sequence shown here is derived from an EMBL/GenBank/DDBJ whole genome shotgun (WGS) entry which is preliminary data.</text>
</comment>
<evidence type="ECO:0000313" key="2">
    <source>
        <dbReference type="EMBL" id="MCG6504416.1"/>
    </source>
</evidence>
<name>A0ABS9NQL8_9NEIS</name>
<dbReference type="InterPro" id="IPR001584">
    <property type="entry name" value="Integrase_cat-core"/>
</dbReference>
<gene>
    <name evidence="2" type="ORF">MB824_07895</name>
</gene>